<name>A0A9Q1BD28_HOLLE</name>
<reference evidence="1" key="1">
    <citation type="submission" date="2021-10" db="EMBL/GenBank/DDBJ databases">
        <title>Tropical sea cucumber genome reveals ecological adaptation and Cuvierian tubules defense mechanism.</title>
        <authorList>
            <person name="Chen T."/>
        </authorList>
    </citation>
    <scope>NUCLEOTIDE SEQUENCE</scope>
    <source>
        <strain evidence="1">Nanhai2018</strain>
        <tissue evidence="1">Muscle</tissue>
    </source>
</reference>
<evidence type="ECO:0000313" key="1">
    <source>
        <dbReference type="EMBL" id="KAJ8020252.1"/>
    </source>
</evidence>
<dbReference type="SUPFAM" id="SSF56219">
    <property type="entry name" value="DNase I-like"/>
    <property type="match status" value="1"/>
</dbReference>
<proteinExistence type="predicted"/>
<dbReference type="PANTHER" id="PTHR46670">
    <property type="entry name" value="ENDO/EXONUCLEASE/PHOSPHATASE DOMAIN-CONTAINING PROTEIN"/>
    <property type="match status" value="1"/>
</dbReference>
<dbReference type="AlphaFoldDB" id="A0A9Q1BD28"/>
<gene>
    <name evidence="1" type="ORF">HOLleu_39800</name>
</gene>
<dbReference type="InterPro" id="IPR036691">
    <property type="entry name" value="Endo/exonu/phosph_ase_sf"/>
</dbReference>
<keyword evidence="2" id="KW-1185">Reference proteome</keyword>
<protein>
    <recommendedName>
        <fullName evidence="3">Endonuclease/exonuclease/phosphatase domain-containing protein</fullName>
    </recommendedName>
</protein>
<sequence length="119" mass="13156">MDLTLSSLSPSLRLLLLYKPSPSKKYKLTFSMLLHDFGCLTESLISDPCHFLFAGDFNIHVDASDNHDAVSFRNLLDTSDFHQHVTGSTHKAGPTLDLLISNNCDDLISSVSTLPRSSF</sequence>
<dbReference type="OrthoDB" id="5988155at2759"/>
<dbReference type="PANTHER" id="PTHR46670:SF3">
    <property type="entry name" value="ENDONUCLEASE_EXONUCLEASE_PHOSPHATASE DOMAIN-CONTAINING PROTEIN"/>
    <property type="match status" value="1"/>
</dbReference>
<evidence type="ECO:0000313" key="2">
    <source>
        <dbReference type="Proteomes" id="UP001152320"/>
    </source>
</evidence>
<comment type="caution">
    <text evidence="1">The sequence shown here is derived from an EMBL/GenBank/DDBJ whole genome shotgun (WGS) entry which is preliminary data.</text>
</comment>
<dbReference type="EMBL" id="JAIZAY010000022">
    <property type="protein sequence ID" value="KAJ8020252.1"/>
    <property type="molecule type" value="Genomic_DNA"/>
</dbReference>
<dbReference type="Gene3D" id="3.60.10.10">
    <property type="entry name" value="Endonuclease/exonuclease/phosphatase"/>
    <property type="match status" value="1"/>
</dbReference>
<accession>A0A9Q1BD28</accession>
<organism evidence="1 2">
    <name type="scientific">Holothuria leucospilota</name>
    <name type="common">Black long sea cucumber</name>
    <name type="synonym">Mertensiothuria leucospilota</name>
    <dbReference type="NCBI Taxonomy" id="206669"/>
    <lineage>
        <taxon>Eukaryota</taxon>
        <taxon>Metazoa</taxon>
        <taxon>Echinodermata</taxon>
        <taxon>Eleutherozoa</taxon>
        <taxon>Echinozoa</taxon>
        <taxon>Holothuroidea</taxon>
        <taxon>Aspidochirotacea</taxon>
        <taxon>Aspidochirotida</taxon>
        <taxon>Holothuriidae</taxon>
        <taxon>Holothuria</taxon>
    </lineage>
</organism>
<dbReference type="Proteomes" id="UP001152320">
    <property type="component" value="Chromosome 22"/>
</dbReference>
<evidence type="ECO:0008006" key="3">
    <source>
        <dbReference type="Google" id="ProtNLM"/>
    </source>
</evidence>